<dbReference type="RefSeq" id="WP_213514479.1">
    <property type="nucleotide sequence ID" value="NZ_BOSE01000003.1"/>
</dbReference>
<protein>
    <submittedName>
        <fullName evidence="6">Nucleoside-diphosphate sugar epimerase</fullName>
    </submittedName>
</protein>
<feature type="coiled-coil region" evidence="2">
    <location>
        <begin position="429"/>
        <end position="470"/>
    </location>
</feature>
<keyword evidence="7" id="KW-1185">Reference proteome</keyword>
<dbReference type="InterPro" id="IPR036291">
    <property type="entry name" value="NAD(P)-bd_dom_sf"/>
</dbReference>
<dbReference type="Gene3D" id="3.90.25.10">
    <property type="entry name" value="UDP-galactose 4-epimerase, domain 1"/>
    <property type="match status" value="1"/>
</dbReference>
<proteinExistence type="inferred from homology"/>
<organism evidence="6 7">
    <name type="scientific">Paenibacillus montaniterrae</name>
    <dbReference type="NCBI Taxonomy" id="429341"/>
    <lineage>
        <taxon>Bacteria</taxon>
        <taxon>Bacillati</taxon>
        <taxon>Bacillota</taxon>
        <taxon>Bacilli</taxon>
        <taxon>Bacillales</taxon>
        <taxon>Paenibacillaceae</taxon>
        <taxon>Paenibacillus</taxon>
    </lineage>
</organism>
<evidence type="ECO:0000259" key="5">
    <source>
        <dbReference type="Pfam" id="PF13492"/>
    </source>
</evidence>
<evidence type="ECO:0000256" key="2">
    <source>
        <dbReference type="SAM" id="Coils"/>
    </source>
</evidence>
<reference evidence="6" key="1">
    <citation type="submission" date="2021-03" db="EMBL/GenBank/DDBJ databases">
        <title>Antimicrobial resistance genes in bacteria isolated from Japanese honey, and their potential for conferring macrolide and lincosamide resistance in the American foulbrood pathogen Paenibacillus larvae.</title>
        <authorList>
            <person name="Okamoto M."/>
            <person name="Kumagai M."/>
            <person name="Kanamori H."/>
            <person name="Takamatsu D."/>
        </authorList>
    </citation>
    <scope>NUCLEOTIDE SEQUENCE</scope>
    <source>
        <strain evidence="6">J40TS1</strain>
    </source>
</reference>
<dbReference type="Pfam" id="PF01370">
    <property type="entry name" value="Epimerase"/>
    <property type="match status" value="1"/>
</dbReference>
<dbReference type="Gene3D" id="3.30.450.40">
    <property type="match status" value="1"/>
</dbReference>
<keyword evidence="3" id="KW-0472">Membrane</keyword>
<dbReference type="InterPro" id="IPR001509">
    <property type="entry name" value="Epimerase_deHydtase"/>
</dbReference>
<sequence>MKVLITGGYGFIGSHIADRFHKEGYEIYIIDNLSTGNKANVQVKHRGYVLDVKDPKCEEIFRAYRFDAVVHMAAQVSVSKSLVNPHLDTEANVLGLVNMLDLSAKYGVKRFIYASSAAVYGLDEQVPHQEDKAVDPIAPYGISKYVNEIYAKKWLELYDLSTIGFRFSNVYGPRQNSGGEGGVVSIFINDLLDNKPLKLYGDGEQTRDFIYVEDVADAVFRSVNASVTGLYNLSTNQSSSVNDLIEYLSQLQPDLKVQKNPPRDQDIKHSRLDNAAVMRDLDWAPLYSFKEGLERTYAYFAGQRAQAEVAVSAAATAELKQSKARMRQRRKWLLPTLENFAAFILTAWLSLSLVDNMYGVIDVKLFYITIIGILYGNRQALISVVLSICLLTYQELQAGRDLLSLTYDTDFFFRIAIYLFIGLVVGYAIERKNVRIAQQEQKVSEATERYDFLENIYKEVRDVKDELQLRILNSGDSYGKIYYATKELESLEPEIVFNSAVNVVKSIMRVEKVTIYRVNKYQSYLRLLASSGHHADDLKKSLRVADFPYLQKVLENGQIYVNKELEADVPLMVAPIYHRDQVAAIIAVDGMKFESFSLYHQNLFQITTNLIASALSKAFTFIDATENDRYVEGTTILQPAIFSEILQSKNEIKHQHQVPYLLLQSALDDISLQEASQFITPLLRETDYLGVNKEQQLQVLLSNTSEQDIEVIMSRLSHPKISFAVLSEG</sequence>
<evidence type="ECO:0000259" key="4">
    <source>
        <dbReference type="Pfam" id="PF01370"/>
    </source>
</evidence>
<name>A0A919YKQ4_9BACL</name>
<evidence type="ECO:0000256" key="1">
    <source>
        <dbReference type="ARBA" id="ARBA00007637"/>
    </source>
</evidence>
<feature type="domain" description="GAF" evidence="5">
    <location>
        <begin position="495"/>
        <end position="616"/>
    </location>
</feature>
<keyword evidence="2" id="KW-0175">Coiled coil</keyword>
<dbReference type="Proteomes" id="UP000683139">
    <property type="component" value="Unassembled WGS sequence"/>
</dbReference>
<dbReference type="SUPFAM" id="SSF51735">
    <property type="entry name" value="NAD(P)-binding Rossmann-fold domains"/>
    <property type="match status" value="1"/>
</dbReference>
<dbReference type="InterPro" id="IPR003018">
    <property type="entry name" value="GAF"/>
</dbReference>
<dbReference type="Gene3D" id="3.40.50.720">
    <property type="entry name" value="NAD(P)-binding Rossmann-like Domain"/>
    <property type="match status" value="1"/>
</dbReference>
<dbReference type="Pfam" id="PF13492">
    <property type="entry name" value="GAF_3"/>
    <property type="match status" value="1"/>
</dbReference>
<feature type="domain" description="NAD-dependent epimerase/dehydratase" evidence="4">
    <location>
        <begin position="3"/>
        <end position="225"/>
    </location>
</feature>
<gene>
    <name evidence="6" type="ORF">J40TS1_18440</name>
</gene>
<feature type="transmembrane region" description="Helical" evidence="3">
    <location>
        <begin position="411"/>
        <end position="429"/>
    </location>
</feature>
<dbReference type="PANTHER" id="PTHR43000">
    <property type="entry name" value="DTDP-D-GLUCOSE 4,6-DEHYDRATASE-RELATED"/>
    <property type="match status" value="1"/>
</dbReference>
<keyword evidence="3" id="KW-0812">Transmembrane</keyword>
<accession>A0A919YKQ4</accession>
<keyword evidence="3" id="KW-1133">Transmembrane helix</keyword>
<dbReference type="InterPro" id="IPR029016">
    <property type="entry name" value="GAF-like_dom_sf"/>
</dbReference>
<evidence type="ECO:0000313" key="7">
    <source>
        <dbReference type="Proteomes" id="UP000683139"/>
    </source>
</evidence>
<evidence type="ECO:0000313" key="6">
    <source>
        <dbReference type="EMBL" id="GIP16202.1"/>
    </source>
</evidence>
<dbReference type="SUPFAM" id="SSF55781">
    <property type="entry name" value="GAF domain-like"/>
    <property type="match status" value="1"/>
</dbReference>
<dbReference type="EMBL" id="BOSE01000003">
    <property type="protein sequence ID" value="GIP16202.1"/>
    <property type="molecule type" value="Genomic_DNA"/>
</dbReference>
<feature type="transmembrane region" description="Helical" evidence="3">
    <location>
        <begin position="365"/>
        <end position="391"/>
    </location>
</feature>
<evidence type="ECO:0000256" key="3">
    <source>
        <dbReference type="SAM" id="Phobius"/>
    </source>
</evidence>
<dbReference type="AlphaFoldDB" id="A0A919YKQ4"/>
<feature type="transmembrane region" description="Helical" evidence="3">
    <location>
        <begin position="332"/>
        <end position="353"/>
    </location>
</feature>
<comment type="caution">
    <text evidence="6">The sequence shown here is derived from an EMBL/GenBank/DDBJ whole genome shotgun (WGS) entry which is preliminary data.</text>
</comment>
<comment type="similarity">
    <text evidence="1">Belongs to the NAD(P)-dependent epimerase/dehydratase family.</text>
</comment>